<proteinExistence type="predicted"/>
<evidence type="ECO:0000256" key="1">
    <source>
        <dbReference type="SAM" id="MobiDB-lite"/>
    </source>
</evidence>
<name>A0A2I0INU9_PUNGR</name>
<dbReference type="EMBL" id="PGOL01002702">
    <property type="protein sequence ID" value="PKI45671.1"/>
    <property type="molecule type" value="Genomic_DNA"/>
</dbReference>
<evidence type="ECO:0000313" key="2">
    <source>
        <dbReference type="EMBL" id="PKI45671.1"/>
    </source>
</evidence>
<gene>
    <name evidence="2" type="ORF">CRG98_033987</name>
</gene>
<feature type="compositionally biased region" description="Basic residues" evidence="1">
    <location>
        <begin position="1"/>
        <end position="14"/>
    </location>
</feature>
<accession>A0A2I0INU9</accession>
<dbReference type="AlphaFoldDB" id="A0A2I0INU9"/>
<feature type="region of interest" description="Disordered" evidence="1">
    <location>
        <begin position="63"/>
        <end position="108"/>
    </location>
</feature>
<dbReference type="Proteomes" id="UP000233551">
    <property type="component" value="Unassembled WGS sequence"/>
</dbReference>
<reference evidence="2 3" key="1">
    <citation type="submission" date="2017-11" db="EMBL/GenBank/DDBJ databases">
        <title>De-novo sequencing of pomegranate (Punica granatum L.) genome.</title>
        <authorList>
            <person name="Akparov Z."/>
            <person name="Amiraslanov A."/>
            <person name="Hajiyeva S."/>
            <person name="Abbasov M."/>
            <person name="Kaur K."/>
            <person name="Hamwieh A."/>
            <person name="Solovyev V."/>
            <person name="Salamov A."/>
            <person name="Braich B."/>
            <person name="Kosarev P."/>
            <person name="Mahmoud A."/>
            <person name="Hajiyev E."/>
            <person name="Babayeva S."/>
            <person name="Izzatullayeva V."/>
            <person name="Mammadov A."/>
            <person name="Mammadov A."/>
            <person name="Sharifova S."/>
            <person name="Ojaghi J."/>
            <person name="Eynullazada K."/>
            <person name="Bayramov B."/>
            <person name="Abdulazimova A."/>
            <person name="Shahmuradov I."/>
        </authorList>
    </citation>
    <scope>NUCLEOTIDE SEQUENCE [LARGE SCALE GENOMIC DNA]</scope>
    <source>
        <strain evidence="3">cv. AG2017</strain>
        <tissue evidence="2">Leaf</tissue>
    </source>
</reference>
<sequence length="108" mass="12216">MSRKNPFKIPRKQSSRLPTSYPFKIPRRSRVFLSLVSSAHKSFFNAFHFLVPHYSIDGRQASIPSRPSDWRGESTGGIPTCRPRRTDLLPTGAESTARTSRGPTVHFC</sequence>
<feature type="compositionally biased region" description="Polar residues" evidence="1">
    <location>
        <begin position="93"/>
        <end position="102"/>
    </location>
</feature>
<evidence type="ECO:0000313" key="3">
    <source>
        <dbReference type="Proteomes" id="UP000233551"/>
    </source>
</evidence>
<comment type="caution">
    <text evidence="2">The sequence shown here is derived from an EMBL/GenBank/DDBJ whole genome shotgun (WGS) entry which is preliminary data.</text>
</comment>
<feature type="region of interest" description="Disordered" evidence="1">
    <location>
        <begin position="1"/>
        <end position="20"/>
    </location>
</feature>
<organism evidence="2 3">
    <name type="scientific">Punica granatum</name>
    <name type="common">Pomegranate</name>
    <dbReference type="NCBI Taxonomy" id="22663"/>
    <lineage>
        <taxon>Eukaryota</taxon>
        <taxon>Viridiplantae</taxon>
        <taxon>Streptophyta</taxon>
        <taxon>Embryophyta</taxon>
        <taxon>Tracheophyta</taxon>
        <taxon>Spermatophyta</taxon>
        <taxon>Magnoliopsida</taxon>
        <taxon>eudicotyledons</taxon>
        <taxon>Gunneridae</taxon>
        <taxon>Pentapetalae</taxon>
        <taxon>rosids</taxon>
        <taxon>malvids</taxon>
        <taxon>Myrtales</taxon>
        <taxon>Lythraceae</taxon>
        <taxon>Punica</taxon>
    </lineage>
</organism>
<protein>
    <submittedName>
        <fullName evidence="2">Uncharacterized protein</fullName>
    </submittedName>
</protein>
<keyword evidence="3" id="KW-1185">Reference proteome</keyword>